<proteinExistence type="predicted"/>
<organism evidence="1 2">
    <name type="scientific">Catharanthus roseus</name>
    <name type="common">Madagascar periwinkle</name>
    <name type="synonym">Vinca rosea</name>
    <dbReference type="NCBI Taxonomy" id="4058"/>
    <lineage>
        <taxon>Eukaryota</taxon>
        <taxon>Viridiplantae</taxon>
        <taxon>Streptophyta</taxon>
        <taxon>Embryophyta</taxon>
        <taxon>Tracheophyta</taxon>
        <taxon>Spermatophyta</taxon>
        <taxon>Magnoliopsida</taxon>
        <taxon>eudicotyledons</taxon>
        <taxon>Gunneridae</taxon>
        <taxon>Pentapetalae</taxon>
        <taxon>asterids</taxon>
        <taxon>lamiids</taxon>
        <taxon>Gentianales</taxon>
        <taxon>Apocynaceae</taxon>
        <taxon>Rauvolfioideae</taxon>
        <taxon>Vinceae</taxon>
        <taxon>Catharanthinae</taxon>
        <taxon>Catharanthus</taxon>
    </lineage>
</organism>
<protein>
    <submittedName>
        <fullName evidence="1">Uncharacterized protein</fullName>
    </submittedName>
</protein>
<accession>A0ACC0CCY8</accession>
<name>A0ACC0CCY8_CATRO</name>
<evidence type="ECO:0000313" key="1">
    <source>
        <dbReference type="EMBL" id="KAI5682750.1"/>
    </source>
</evidence>
<sequence>MNSIGDKDDNNEDEEEVEQEPNDEEEEEKEEFQSESDSETSVPISTPSSSAAEMSLRPTPSLSARSLAPPVKGSASNRLVQSRLLKSSRSTLFRHMQDVQEKQASLCYKDLMYEIRADGYQPKWMTTAQYTSLYDVWSLDPFKKKREVAQRNRLQGHGGQGPGGSRTLIEWVMSMVFAHKLQPSPPNDREAAADHHRFCRYLLWLPTMPVLRGRRGCRDTCSMHRASSPAS</sequence>
<reference evidence="2" key="1">
    <citation type="journal article" date="2023" name="Nat. Plants">
        <title>Single-cell RNA sequencing provides a high-resolution roadmap for understanding the multicellular compartmentation of specialized metabolism.</title>
        <authorList>
            <person name="Sun S."/>
            <person name="Shen X."/>
            <person name="Li Y."/>
            <person name="Li Y."/>
            <person name="Wang S."/>
            <person name="Li R."/>
            <person name="Zhang H."/>
            <person name="Shen G."/>
            <person name="Guo B."/>
            <person name="Wei J."/>
            <person name="Xu J."/>
            <person name="St-Pierre B."/>
            <person name="Chen S."/>
            <person name="Sun C."/>
        </authorList>
    </citation>
    <scope>NUCLEOTIDE SEQUENCE [LARGE SCALE GENOMIC DNA]</scope>
</reference>
<keyword evidence="2" id="KW-1185">Reference proteome</keyword>
<evidence type="ECO:0000313" key="2">
    <source>
        <dbReference type="Proteomes" id="UP001060085"/>
    </source>
</evidence>
<gene>
    <name evidence="1" type="ORF">M9H77_03978</name>
</gene>
<dbReference type="EMBL" id="CM044701">
    <property type="protein sequence ID" value="KAI5682750.1"/>
    <property type="molecule type" value="Genomic_DNA"/>
</dbReference>
<comment type="caution">
    <text evidence="1">The sequence shown here is derived from an EMBL/GenBank/DDBJ whole genome shotgun (WGS) entry which is preliminary data.</text>
</comment>
<dbReference type="Proteomes" id="UP001060085">
    <property type="component" value="Linkage Group LG01"/>
</dbReference>